<reference evidence="2" key="1">
    <citation type="submission" date="2018-05" db="EMBL/GenBank/DDBJ databases">
        <authorList>
            <person name="Lanie J.A."/>
            <person name="Ng W.-L."/>
            <person name="Kazmierczak K.M."/>
            <person name="Andrzejewski T.M."/>
            <person name="Davidsen T.M."/>
            <person name="Wayne K.J."/>
            <person name="Tettelin H."/>
            <person name="Glass J.I."/>
            <person name="Rusch D."/>
            <person name="Podicherti R."/>
            <person name="Tsui H.-C.T."/>
            <person name="Winkler M.E."/>
        </authorList>
    </citation>
    <scope>NUCLEOTIDE SEQUENCE</scope>
</reference>
<proteinExistence type="predicted"/>
<accession>A0A382XMC3</accession>
<name>A0A382XMC3_9ZZZZ</name>
<feature type="non-terminal residue" evidence="2">
    <location>
        <position position="108"/>
    </location>
</feature>
<protein>
    <submittedName>
        <fullName evidence="2">Uncharacterized protein</fullName>
    </submittedName>
</protein>
<dbReference type="AlphaFoldDB" id="A0A382XMC3"/>
<feature type="transmembrane region" description="Helical" evidence="1">
    <location>
        <begin position="36"/>
        <end position="55"/>
    </location>
</feature>
<evidence type="ECO:0000256" key="1">
    <source>
        <dbReference type="SAM" id="Phobius"/>
    </source>
</evidence>
<keyword evidence="1" id="KW-1133">Transmembrane helix</keyword>
<gene>
    <name evidence="2" type="ORF">METZ01_LOCUS424844</name>
</gene>
<dbReference type="EMBL" id="UINC01168785">
    <property type="protein sequence ID" value="SVD71990.1"/>
    <property type="molecule type" value="Genomic_DNA"/>
</dbReference>
<evidence type="ECO:0000313" key="2">
    <source>
        <dbReference type="EMBL" id="SVD71990.1"/>
    </source>
</evidence>
<feature type="transmembrane region" description="Helical" evidence="1">
    <location>
        <begin position="7"/>
        <end position="24"/>
    </location>
</feature>
<keyword evidence="1" id="KW-0472">Membrane</keyword>
<keyword evidence="1" id="KW-0812">Transmembrane</keyword>
<organism evidence="2">
    <name type="scientific">marine metagenome</name>
    <dbReference type="NCBI Taxonomy" id="408172"/>
    <lineage>
        <taxon>unclassified sequences</taxon>
        <taxon>metagenomes</taxon>
        <taxon>ecological metagenomes</taxon>
    </lineage>
</organism>
<sequence>MQFKETLIAAILIIAVLFALLIFGNKLPDPIGDWQPILVIVCFVLLGLVVLFYIIQKILAIKSAMAIERKLKSQASEQISGAREDRKTELQAIQGQLSDALAALKTSK</sequence>